<dbReference type="GO" id="GO:0071949">
    <property type="term" value="F:FAD binding"/>
    <property type="evidence" value="ECO:0007669"/>
    <property type="project" value="InterPro"/>
</dbReference>
<dbReference type="OrthoDB" id="9147239at2"/>
<evidence type="ECO:0000256" key="5">
    <source>
        <dbReference type="ARBA" id="ARBA00023033"/>
    </source>
</evidence>
<keyword evidence="8" id="KW-1185">Reference proteome</keyword>
<evidence type="ECO:0000313" key="7">
    <source>
        <dbReference type="EMBL" id="VCU71798.1"/>
    </source>
</evidence>
<dbReference type="InterPro" id="IPR036188">
    <property type="entry name" value="FAD/NAD-bd_sf"/>
</dbReference>
<dbReference type="AlphaFoldDB" id="A0A3P4B7Y8"/>
<evidence type="ECO:0000256" key="1">
    <source>
        <dbReference type="ARBA" id="ARBA00001974"/>
    </source>
</evidence>
<dbReference type="EC" id="1.14.13.24" evidence="7"/>
<evidence type="ECO:0000256" key="2">
    <source>
        <dbReference type="ARBA" id="ARBA00022630"/>
    </source>
</evidence>
<dbReference type="RefSeq" id="WP_124081396.1">
    <property type="nucleotide sequence ID" value="NZ_UWPJ01000030.1"/>
</dbReference>
<reference evidence="7 8" key="1">
    <citation type="submission" date="2018-10" db="EMBL/GenBank/DDBJ databases">
        <authorList>
            <person name="Criscuolo A."/>
        </authorList>
    </citation>
    <scope>NUCLEOTIDE SEQUENCE [LARGE SCALE GENOMIC DNA]</scope>
    <source>
        <strain evidence="7">DnA1</strain>
    </source>
</reference>
<dbReference type="PANTHER" id="PTHR13789:SF318">
    <property type="entry name" value="GERANYLGERANYL DIPHOSPHATE REDUCTASE"/>
    <property type="match status" value="1"/>
</dbReference>
<comment type="cofactor">
    <cofactor evidence="1">
        <name>FAD</name>
        <dbReference type="ChEBI" id="CHEBI:57692"/>
    </cofactor>
</comment>
<sequence>MRIIIVGGGIGGLTAALALLNQGYRVRVLEQAAELKEVGAGIQLGPNAVHALFALGLEQDLMRLSCEPSQKVVRLWNTGQTWPIFNLGDVSRELYGYPYLTVHRADLHAAIAEGIRRIDPAALVLGAKFTHYEQNTDGVLVETADGRSFEGDILVGADGMHSQMRSLLFGADSPRFSGLLAWRGVIDASRLPAQLREPHGVNWVGPGAHVVHYPLHGYRQINFVGVVERSDWLVESWTERGSTEDLLNDFKGWHEDIQTLAKAIDTPYKWALMVRDPMSRWSAGRATLLGDACHATLPFLAQGAGMAIEDGLILARALKRYESNPVEALMRYEEARKERTARVVTGSNDNTRRFHNPALAYADGAQAYVNREWQEERVKERYEWLFTYDAETADI</sequence>
<dbReference type="Proteomes" id="UP000277294">
    <property type="component" value="Unassembled WGS sequence"/>
</dbReference>
<keyword evidence="5" id="KW-0503">Monooxygenase</keyword>
<dbReference type="Pfam" id="PF01494">
    <property type="entry name" value="FAD_binding_3"/>
    <property type="match status" value="1"/>
</dbReference>
<proteinExistence type="predicted"/>
<accession>A0A3P4B7Y8</accession>
<dbReference type="PANTHER" id="PTHR13789">
    <property type="entry name" value="MONOOXYGENASE"/>
    <property type="match status" value="1"/>
</dbReference>
<feature type="domain" description="FAD-binding" evidence="6">
    <location>
        <begin position="3"/>
        <end position="345"/>
    </location>
</feature>
<name>A0A3P4B7Y8_9BURK</name>
<dbReference type="EMBL" id="UWPJ01000030">
    <property type="protein sequence ID" value="VCU71798.1"/>
    <property type="molecule type" value="Genomic_DNA"/>
</dbReference>
<protein>
    <submittedName>
        <fullName evidence="7">3-hydroxybenzoate 6-hydroxylase 1</fullName>
        <ecNumber evidence="7">1.14.13.24</ecNumber>
    </submittedName>
</protein>
<evidence type="ECO:0000313" key="8">
    <source>
        <dbReference type="Proteomes" id="UP000277294"/>
    </source>
</evidence>
<evidence type="ECO:0000256" key="3">
    <source>
        <dbReference type="ARBA" id="ARBA00022827"/>
    </source>
</evidence>
<dbReference type="Gene3D" id="3.50.50.60">
    <property type="entry name" value="FAD/NAD(P)-binding domain"/>
    <property type="match status" value="1"/>
</dbReference>
<dbReference type="InterPro" id="IPR050493">
    <property type="entry name" value="FAD-dep_Monooxygenase_BioMet"/>
</dbReference>
<dbReference type="PRINTS" id="PR00420">
    <property type="entry name" value="RNGMNOXGNASE"/>
</dbReference>
<keyword evidence="2" id="KW-0285">Flavoprotein</keyword>
<organism evidence="7 8">
    <name type="scientific">Pigmentiphaga humi</name>
    <dbReference type="NCBI Taxonomy" id="2478468"/>
    <lineage>
        <taxon>Bacteria</taxon>
        <taxon>Pseudomonadati</taxon>
        <taxon>Pseudomonadota</taxon>
        <taxon>Betaproteobacteria</taxon>
        <taxon>Burkholderiales</taxon>
        <taxon>Alcaligenaceae</taxon>
        <taxon>Pigmentiphaga</taxon>
    </lineage>
</organism>
<dbReference type="GO" id="GO:0018669">
    <property type="term" value="F:3-hydroxybenzoate 6-monooxygenase activity"/>
    <property type="evidence" value="ECO:0007669"/>
    <property type="project" value="UniProtKB-EC"/>
</dbReference>
<gene>
    <name evidence="7" type="primary">xlnD_6</name>
    <name evidence="7" type="ORF">PIGHUM_03888</name>
</gene>
<evidence type="ECO:0000256" key="4">
    <source>
        <dbReference type="ARBA" id="ARBA00023002"/>
    </source>
</evidence>
<dbReference type="SUPFAM" id="SSF51905">
    <property type="entry name" value="FAD/NAD(P)-binding domain"/>
    <property type="match status" value="1"/>
</dbReference>
<evidence type="ECO:0000259" key="6">
    <source>
        <dbReference type="Pfam" id="PF01494"/>
    </source>
</evidence>
<keyword evidence="3" id="KW-0274">FAD</keyword>
<keyword evidence="4 7" id="KW-0560">Oxidoreductase</keyword>
<dbReference type="InterPro" id="IPR002938">
    <property type="entry name" value="FAD-bd"/>
</dbReference>
<dbReference type="SUPFAM" id="SSF54373">
    <property type="entry name" value="FAD-linked reductases, C-terminal domain"/>
    <property type="match status" value="1"/>
</dbReference>